<organism evidence="1 2">
    <name type="scientific">Prauserella muralis</name>
    <dbReference type="NCBI Taxonomy" id="588067"/>
    <lineage>
        <taxon>Bacteria</taxon>
        <taxon>Bacillati</taxon>
        <taxon>Actinomycetota</taxon>
        <taxon>Actinomycetes</taxon>
        <taxon>Pseudonocardiales</taxon>
        <taxon>Pseudonocardiaceae</taxon>
        <taxon>Prauserella</taxon>
    </lineage>
</organism>
<dbReference type="AlphaFoldDB" id="A0A2V4AID5"/>
<gene>
    <name evidence="1" type="ORF">BAY60_31645</name>
</gene>
<proteinExistence type="predicted"/>
<accession>A0A2V4AID5</accession>
<comment type="caution">
    <text evidence="1">The sequence shown here is derived from an EMBL/GenBank/DDBJ whole genome shotgun (WGS) entry which is preliminary data.</text>
</comment>
<dbReference type="PANTHER" id="PTHR34070">
    <property type="entry name" value="ARMADILLO-TYPE FOLD"/>
    <property type="match status" value="1"/>
</dbReference>
<dbReference type="SUPFAM" id="SSF48371">
    <property type="entry name" value="ARM repeat"/>
    <property type="match status" value="1"/>
</dbReference>
<evidence type="ECO:0000313" key="2">
    <source>
        <dbReference type="Proteomes" id="UP000249915"/>
    </source>
</evidence>
<dbReference type="Proteomes" id="UP000249915">
    <property type="component" value="Unassembled WGS sequence"/>
</dbReference>
<keyword evidence="2" id="KW-1185">Reference proteome</keyword>
<dbReference type="InterPro" id="IPR016024">
    <property type="entry name" value="ARM-type_fold"/>
</dbReference>
<dbReference type="CDD" id="cd07064">
    <property type="entry name" value="AlkD_like_1"/>
    <property type="match status" value="1"/>
</dbReference>
<reference evidence="1 2" key="1">
    <citation type="submission" date="2016-07" db="EMBL/GenBank/DDBJ databases">
        <title>Draft genome sequence of Prauserella muralis DSM 45305, isolated from a mould-covered wall in an indoor environment.</title>
        <authorList>
            <person name="Ruckert C."/>
            <person name="Albersmeier A."/>
            <person name="Jiang C.-L."/>
            <person name="Jiang Y."/>
            <person name="Kalinowski J."/>
            <person name="Schneider O."/>
            <person name="Winkler A."/>
            <person name="Zotchev S.B."/>
        </authorList>
    </citation>
    <scope>NUCLEOTIDE SEQUENCE [LARGE SCALE GENOMIC DNA]</scope>
    <source>
        <strain evidence="1 2">DSM 45305</strain>
    </source>
</reference>
<evidence type="ECO:0000313" key="1">
    <source>
        <dbReference type="EMBL" id="PXY19320.1"/>
    </source>
</evidence>
<dbReference type="RefSeq" id="WP_112285250.1">
    <property type="nucleotide sequence ID" value="NZ_MASW01000007.1"/>
</dbReference>
<dbReference type="PANTHER" id="PTHR34070:SF1">
    <property type="entry name" value="DNA ALKYLATION REPAIR PROTEIN"/>
    <property type="match status" value="1"/>
</dbReference>
<protein>
    <submittedName>
        <fullName evidence="1">DNA alkylation repair protein</fullName>
    </submittedName>
</protein>
<dbReference type="OrthoDB" id="9775346at2"/>
<dbReference type="Pfam" id="PF08713">
    <property type="entry name" value="DNA_alkylation"/>
    <property type="match status" value="1"/>
</dbReference>
<name>A0A2V4AID5_9PSEU</name>
<dbReference type="Gene3D" id="1.25.10.90">
    <property type="match status" value="1"/>
</dbReference>
<sequence length="241" mass="27298">MTTSLVDAVRAGLAELADPAKAPDMRRYMKSELPFRGVQKPSRQRLATRLFAEHPLPGRDAWLAAVRRLWREAAYREERYLAIDLTGYRAYARWQAPDLLPLYEELIVTGAWWDFVDEVAIHRVGPLLRAFPDAVEPAIRAWAHDSDRWKRRAAVICQIGSKAETDTGLLASCIEASLADGDFFLRKAIGWALRQYSRTSPQWVRAFVTAHPDLAPLSRTEALKHLGETQHGDTGVHHPRP</sequence>
<dbReference type="InterPro" id="IPR014825">
    <property type="entry name" value="DNA_alkylation"/>
</dbReference>
<dbReference type="EMBL" id="MASW01000007">
    <property type="protein sequence ID" value="PXY19320.1"/>
    <property type="molecule type" value="Genomic_DNA"/>
</dbReference>